<protein>
    <recommendedName>
        <fullName evidence="3">Tetratricopeptide repeat protein</fullName>
    </recommendedName>
</protein>
<name>A0A158KKL3_9BURK</name>
<dbReference type="EMBL" id="FCOM02000035">
    <property type="protein sequence ID" value="SAL80941.1"/>
    <property type="molecule type" value="Genomic_DNA"/>
</dbReference>
<evidence type="ECO:0000313" key="2">
    <source>
        <dbReference type="Proteomes" id="UP000055019"/>
    </source>
</evidence>
<evidence type="ECO:0008006" key="3">
    <source>
        <dbReference type="Google" id="ProtNLM"/>
    </source>
</evidence>
<gene>
    <name evidence="1" type="ORF">AWB74_05825</name>
</gene>
<dbReference type="AlphaFoldDB" id="A0A158KKL3"/>
<comment type="caution">
    <text evidence="1">The sequence shown here is derived from an EMBL/GenBank/DDBJ whole genome shotgun (WGS) entry which is preliminary data.</text>
</comment>
<keyword evidence="2" id="KW-1185">Reference proteome</keyword>
<evidence type="ECO:0000313" key="1">
    <source>
        <dbReference type="EMBL" id="SAL80941.1"/>
    </source>
</evidence>
<reference evidence="1" key="1">
    <citation type="submission" date="2016-01" db="EMBL/GenBank/DDBJ databases">
        <authorList>
            <person name="Peeters C."/>
        </authorList>
    </citation>
    <scope>NUCLEOTIDE SEQUENCE [LARGE SCALE GENOMIC DNA]</scope>
    <source>
        <strain evidence="1">LMG 29317</strain>
    </source>
</reference>
<proteinExistence type="predicted"/>
<organism evidence="1 2">
    <name type="scientific">Caballeronia arvi</name>
    <dbReference type="NCBI Taxonomy" id="1777135"/>
    <lineage>
        <taxon>Bacteria</taxon>
        <taxon>Pseudomonadati</taxon>
        <taxon>Pseudomonadota</taxon>
        <taxon>Betaproteobacteria</taxon>
        <taxon>Burkholderiales</taxon>
        <taxon>Burkholderiaceae</taxon>
        <taxon>Caballeronia</taxon>
    </lineage>
</organism>
<sequence>MLARLAHHFAQAGRNGDATKALGYARETAAQAARSFAYEEASRLYRLALDLQAEHFHEDATLRCELLLTLGRVEADLGAAEPSRAAFLEATDVARRNRLVELFTRALSG</sequence>
<accession>A0A158KKL3</accession>
<dbReference type="Proteomes" id="UP000055019">
    <property type="component" value="Unassembled WGS sequence"/>
</dbReference>